<evidence type="ECO:0000256" key="5">
    <source>
        <dbReference type="ARBA" id="ARBA00022692"/>
    </source>
</evidence>
<proteinExistence type="inferred from homology"/>
<evidence type="ECO:0000256" key="1">
    <source>
        <dbReference type="ARBA" id="ARBA00004651"/>
    </source>
</evidence>
<comment type="subcellular location">
    <subcellularLocation>
        <location evidence="1">Cell membrane</location>
        <topology evidence="1">Multi-pass membrane protein</topology>
    </subcellularLocation>
</comment>
<feature type="transmembrane region" description="Helical" evidence="8">
    <location>
        <begin position="417"/>
        <end position="439"/>
    </location>
</feature>
<dbReference type="GO" id="GO:0008324">
    <property type="term" value="F:monoatomic cation transmembrane transporter activity"/>
    <property type="evidence" value="ECO:0007669"/>
    <property type="project" value="InterPro"/>
</dbReference>
<sequence>MLAFTSAFADILQAMPPIARVVLMLGLVSAAGVALGHIRIRGVGLGIGGVLFSGIAGGHIAKQAGVSFNPEMMDFIRDFGLILFVYTIGIQVGPGFFAALRRTGLALNGLALLMVGSSILLTAALVSSGTLSLGSSLGVFAGAVTNAPALAATQQVLTEVGAGAAVMALPGLAFAVTYPFGIAGNLLAMAAVRTLFRIDPEAEATRFEEARRAEVSRLETMDLAVRNPELEGKALGSIDLLRGQGVVASRLLCDGKLCVPRDGTRLKLGDVLHVVGPRPKLEQVRALLGQEFERPLTTRGTDLKWERIVVTRKAVLGKSIAALNLQEAHDVVVSRVNRSGVELVPTQALKLQFGDILTVIGRPESLAAVGQIFGNSAHRLQQVEMIPLFLGIALGAALGAIPLFLPGMPAPLRLGLAGGPLIVALILGRVGRIGPLVWFMPPAVNLALREIGIVLFLAVLGIASGDRFVATLASGAGWPWMMWGVLVTLVPLLLTGLIARGLMKLNFLTICGVLAGAQTNPPGLAYANALVASEAPALAYATVYPLAMCLRILGPQILVLLLW</sequence>
<keyword evidence="4" id="KW-1003">Cell membrane</keyword>
<evidence type="ECO:0000256" key="3">
    <source>
        <dbReference type="ARBA" id="ARBA00022448"/>
    </source>
</evidence>
<gene>
    <name evidence="10" type="ORF">DM194_12150</name>
</gene>
<dbReference type="Pfam" id="PF06826">
    <property type="entry name" value="Asp-Al_Ex"/>
    <property type="match status" value="2"/>
</dbReference>
<dbReference type="NCBIfam" id="NF003007">
    <property type="entry name" value="PRK03818.1"/>
    <property type="match status" value="1"/>
</dbReference>
<dbReference type="PANTHER" id="PTHR30445">
    <property type="entry name" value="K(+)_H(+) ANTIPORTER SUBUNIT KHTT"/>
    <property type="match status" value="1"/>
</dbReference>
<dbReference type="OrthoDB" id="5166626at2"/>
<feature type="transmembrane region" description="Helical" evidence="8">
    <location>
        <begin position="107"/>
        <end position="126"/>
    </location>
</feature>
<feature type="transmembrane region" description="Helical" evidence="8">
    <location>
        <begin position="18"/>
        <end position="36"/>
    </location>
</feature>
<accession>A0A2U9S6M5</accession>
<feature type="transmembrane region" description="Helical" evidence="8">
    <location>
        <begin position="385"/>
        <end position="405"/>
    </location>
</feature>
<evidence type="ECO:0000256" key="2">
    <source>
        <dbReference type="ARBA" id="ARBA00009854"/>
    </source>
</evidence>
<feature type="domain" description="RCK C-terminal" evidence="9">
    <location>
        <begin position="293"/>
        <end position="375"/>
    </location>
</feature>
<dbReference type="GO" id="GO:0006813">
    <property type="term" value="P:potassium ion transport"/>
    <property type="evidence" value="ECO:0007669"/>
    <property type="project" value="InterPro"/>
</dbReference>
<keyword evidence="3" id="KW-0813">Transport</keyword>
<keyword evidence="6 8" id="KW-1133">Transmembrane helix</keyword>
<dbReference type="Pfam" id="PF02080">
    <property type="entry name" value="TrkA_C"/>
    <property type="match status" value="1"/>
</dbReference>
<evidence type="ECO:0000259" key="9">
    <source>
        <dbReference type="PROSITE" id="PS51202"/>
    </source>
</evidence>
<evidence type="ECO:0000256" key="7">
    <source>
        <dbReference type="ARBA" id="ARBA00023136"/>
    </source>
</evidence>
<keyword evidence="7 8" id="KW-0472">Membrane</keyword>
<dbReference type="EMBL" id="CP029829">
    <property type="protein sequence ID" value="AWU95210.1"/>
    <property type="molecule type" value="Genomic_DNA"/>
</dbReference>
<protein>
    <submittedName>
        <fullName evidence="10">Putative transporter</fullName>
    </submittedName>
</protein>
<dbReference type="GO" id="GO:0005886">
    <property type="term" value="C:plasma membrane"/>
    <property type="evidence" value="ECO:0007669"/>
    <property type="project" value="UniProtKB-SubCell"/>
</dbReference>
<dbReference type="InterPro" id="IPR006037">
    <property type="entry name" value="RCK_C"/>
</dbReference>
<dbReference type="NCBIfam" id="TIGR01625">
    <property type="entry name" value="YidE_YbjL_dupl"/>
    <property type="match status" value="2"/>
</dbReference>
<dbReference type="KEGG" id="azm:DM194_12150"/>
<feature type="transmembrane region" description="Helical" evidence="8">
    <location>
        <begin position="43"/>
        <end position="61"/>
    </location>
</feature>
<feature type="transmembrane region" description="Helical" evidence="8">
    <location>
        <begin position="451"/>
        <end position="474"/>
    </location>
</feature>
<keyword evidence="5 8" id="KW-0812">Transmembrane</keyword>
<evidence type="ECO:0000256" key="4">
    <source>
        <dbReference type="ARBA" id="ARBA00022475"/>
    </source>
</evidence>
<dbReference type="Gene3D" id="3.30.70.1450">
    <property type="entry name" value="Regulator of K+ conductance, C-terminal domain"/>
    <property type="match status" value="2"/>
</dbReference>
<reference evidence="10 11" key="1">
    <citation type="journal article" date="2019" name="Int. J. Syst. Evol. Microbiol.">
        <title>Azospirillum ramasamyi sp. nov., a novel diazotrophic bacterium isolated from fermented bovine products.</title>
        <authorList>
            <person name="Anandham R."/>
            <person name="Heo J."/>
            <person name="Krishnamoorthy R."/>
            <person name="SenthilKumar M."/>
            <person name="Gopal N.O."/>
            <person name="Kim S.J."/>
            <person name="Kwon S.W."/>
        </authorList>
    </citation>
    <scope>NUCLEOTIDE SEQUENCE [LARGE SCALE GENOMIC DNA]</scope>
    <source>
        <strain evidence="10 11">M2T2B2</strain>
    </source>
</reference>
<evidence type="ECO:0000313" key="10">
    <source>
        <dbReference type="EMBL" id="AWU95210.1"/>
    </source>
</evidence>
<evidence type="ECO:0000313" key="11">
    <source>
        <dbReference type="Proteomes" id="UP000249605"/>
    </source>
</evidence>
<dbReference type="PANTHER" id="PTHR30445:SF3">
    <property type="entry name" value="TRANSPORT PROTEIN YIDE-RELATED"/>
    <property type="match status" value="1"/>
</dbReference>
<keyword evidence="11" id="KW-1185">Reference proteome</keyword>
<dbReference type="SUPFAM" id="SSF116726">
    <property type="entry name" value="TrkA C-terminal domain-like"/>
    <property type="match status" value="2"/>
</dbReference>
<name>A0A2U9S6M5_9PROT</name>
<dbReference type="Proteomes" id="UP000249605">
    <property type="component" value="Chromosome"/>
</dbReference>
<dbReference type="AlphaFoldDB" id="A0A2U9S6M5"/>
<feature type="transmembrane region" description="Helical" evidence="8">
    <location>
        <begin position="81"/>
        <end position="100"/>
    </location>
</feature>
<dbReference type="PROSITE" id="PS51202">
    <property type="entry name" value="RCK_C"/>
    <property type="match status" value="2"/>
</dbReference>
<feature type="domain" description="RCK C-terminal" evidence="9">
    <location>
        <begin position="205"/>
        <end position="290"/>
    </location>
</feature>
<dbReference type="InterPro" id="IPR006512">
    <property type="entry name" value="YidE_YbjL"/>
</dbReference>
<organism evidence="10 11">
    <name type="scientific">Azospirillum ramasamyi</name>
    <dbReference type="NCBI Taxonomy" id="682998"/>
    <lineage>
        <taxon>Bacteria</taxon>
        <taxon>Pseudomonadati</taxon>
        <taxon>Pseudomonadota</taxon>
        <taxon>Alphaproteobacteria</taxon>
        <taxon>Rhodospirillales</taxon>
        <taxon>Azospirillaceae</taxon>
        <taxon>Azospirillum</taxon>
    </lineage>
</organism>
<dbReference type="InterPro" id="IPR050144">
    <property type="entry name" value="AAE_transporter"/>
</dbReference>
<feature type="transmembrane region" description="Helical" evidence="8">
    <location>
        <begin position="480"/>
        <end position="499"/>
    </location>
</feature>
<comment type="similarity">
    <text evidence="2">Belongs to the AAE transporter (TC 2.A.81) family.</text>
</comment>
<evidence type="ECO:0000256" key="6">
    <source>
        <dbReference type="ARBA" id="ARBA00022989"/>
    </source>
</evidence>
<feature type="transmembrane region" description="Helical" evidence="8">
    <location>
        <begin position="164"/>
        <end position="188"/>
    </location>
</feature>
<dbReference type="InterPro" id="IPR036721">
    <property type="entry name" value="RCK_C_sf"/>
</dbReference>
<evidence type="ECO:0000256" key="8">
    <source>
        <dbReference type="SAM" id="Phobius"/>
    </source>
</evidence>